<gene>
    <name evidence="1" type="primary">HSDL2</name>
    <name evidence="1" type="ORF">K7432_007142</name>
</gene>
<proteinExistence type="predicted"/>
<dbReference type="CDD" id="cd09762">
    <property type="entry name" value="HSDL2_SDR_c"/>
    <property type="match status" value="1"/>
</dbReference>
<name>A0ABR2W0M0_9FUNG</name>
<protein>
    <submittedName>
        <fullName evidence="1">Hydroxysteroid dehydrogenase-like protein 2</fullName>
    </submittedName>
</protein>
<dbReference type="Pfam" id="PF00106">
    <property type="entry name" value="adh_short"/>
    <property type="match status" value="1"/>
</dbReference>
<dbReference type="Proteomes" id="UP001479436">
    <property type="component" value="Unassembled WGS sequence"/>
</dbReference>
<organism evidence="1 2">
    <name type="scientific">Basidiobolus ranarum</name>
    <dbReference type="NCBI Taxonomy" id="34480"/>
    <lineage>
        <taxon>Eukaryota</taxon>
        <taxon>Fungi</taxon>
        <taxon>Fungi incertae sedis</taxon>
        <taxon>Zoopagomycota</taxon>
        <taxon>Entomophthoromycotina</taxon>
        <taxon>Basidiobolomycetes</taxon>
        <taxon>Basidiobolales</taxon>
        <taxon>Basidiobolaceae</taxon>
        <taxon>Basidiobolus</taxon>
    </lineage>
</organism>
<evidence type="ECO:0000313" key="1">
    <source>
        <dbReference type="EMBL" id="KAK9712469.1"/>
    </source>
</evidence>
<sequence>MSLRGKTLFITGASRGIGRSIALKAAKDGANIAVIAKTIDPHPKLPGTIFTVSKEIEQAGGAALPIQCDIQEESQVKKAFEDTIRRFGSIDIVVNNASAISLTDTENTTVKRYDLMNRINSRGTWLVSKYAIPHLKKSSNPHILNISPPLSLNPRWFAPHVAYTMAKFGMSLCVLGMSEELREYGIGVNALWPFTAIKTAALQVIESFQDSLDQTRKPEIMADSAYVILTKKSTEFTGNFCIDELVLRDNGVTDFDQYSVTPGIPQDQLVEDFFLEENLREKVFSSREPTTKSKL</sequence>
<dbReference type="PANTHER" id="PTHR42808">
    <property type="entry name" value="HYDROXYSTEROID DEHYDROGENASE-LIKE PROTEIN 2"/>
    <property type="match status" value="1"/>
</dbReference>
<dbReference type="InterPro" id="IPR051935">
    <property type="entry name" value="HSDL2"/>
</dbReference>
<keyword evidence="2" id="KW-1185">Reference proteome</keyword>
<dbReference type="SUPFAM" id="SSF51735">
    <property type="entry name" value="NAD(P)-binding Rossmann-fold domains"/>
    <property type="match status" value="1"/>
</dbReference>
<accession>A0ABR2W0M0</accession>
<dbReference type="EMBL" id="JASJQH010007216">
    <property type="protein sequence ID" value="KAK9712469.1"/>
    <property type="molecule type" value="Genomic_DNA"/>
</dbReference>
<dbReference type="Gene3D" id="3.40.50.720">
    <property type="entry name" value="NAD(P)-binding Rossmann-like Domain"/>
    <property type="match status" value="1"/>
</dbReference>
<dbReference type="InterPro" id="IPR036291">
    <property type="entry name" value="NAD(P)-bd_dom_sf"/>
</dbReference>
<dbReference type="NCBIfam" id="NF006133">
    <property type="entry name" value="PRK08278.1"/>
    <property type="match status" value="1"/>
</dbReference>
<dbReference type="PANTHER" id="PTHR42808:SF3">
    <property type="entry name" value="HYDROXYSTEROID DEHYDROGENASE-LIKE PROTEIN 2"/>
    <property type="match status" value="1"/>
</dbReference>
<dbReference type="InterPro" id="IPR002347">
    <property type="entry name" value="SDR_fam"/>
</dbReference>
<evidence type="ECO:0000313" key="2">
    <source>
        <dbReference type="Proteomes" id="UP001479436"/>
    </source>
</evidence>
<comment type="caution">
    <text evidence="1">The sequence shown here is derived from an EMBL/GenBank/DDBJ whole genome shotgun (WGS) entry which is preliminary data.</text>
</comment>
<reference evidence="1 2" key="1">
    <citation type="submission" date="2023-04" db="EMBL/GenBank/DDBJ databases">
        <title>Genome of Basidiobolus ranarum AG-B5.</title>
        <authorList>
            <person name="Stajich J.E."/>
            <person name="Carter-House D."/>
            <person name="Gryganskyi A."/>
        </authorList>
    </citation>
    <scope>NUCLEOTIDE SEQUENCE [LARGE SCALE GENOMIC DNA]</scope>
    <source>
        <strain evidence="1 2">AG-B5</strain>
    </source>
</reference>
<dbReference type="PRINTS" id="PR00081">
    <property type="entry name" value="GDHRDH"/>
</dbReference>